<reference evidence="2 3" key="1">
    <citation type="submission" date="2016-09" db="EMBL/GenBank/DDBJ databases">
        <title>Pseudonocardia autotrophica DSM535, a candidate organism with high potential of specific P450 cytochromes.</title>
        <authorList>
            <person name="Grumaz C."/>
            <person name="Vainshtein Y."/>
            <person name="Kirstahler P."/>
            <person name="Sohn K."/>
        </authorList>
    </citation>
    <scope>NUCLEOTIDE SEQUENCE [LARGE SCALE GENOMIC DNA]</scope>
    <source>
        <strain evidence="2 3">DSM 535</strain>
    </source>
</reference>
<evidence type="ECO:0000313" key="3">
    <source>
        <dbReference type="Proteomes" id="UP000194360"/>
    </source>
</evidence>
<dbReference type="OrthoDB" id="3535759at2"/>
<comment type="caution">
    <text evidence="2">The sequence shown here is derived from an EMBL/GenBank/DDBJ whole genome shotgun (WGS) entry which is preliminary data.</text>
</comment>
<keyword evidence="3" id="KW-1185">Reference proteome</keyword>
<accession>A0A1Y2MIU7</accession>
<dbReference type="Proteomes" id="UP000194360">
    <property type="component" value="Unassembled WGS sequence"/>
</dbReference>
<evidence type="ECO:0008006" key="4">
    <source>
        <dbReference type="Google" id="ProtNLM"/>
    </source>
</evidence>
<protein>
    <recommendedName>
        <fullName evidence="4">DUF4913 domain-containing protein</fullName>
    </recommendedName>
</protein>
<gene>
    <name evidence="2" type="ORF">BG845_06374</name>
</gene>
<name>A0A1Y2MIU7_PSEAH</name>
<dbReference type="EMBL" id="MIGB01000060">
    <property type="protein sequence ID" value="OSY34991.1"/>
    <property type="molecule type" value="Genomic_DNA"/>
</dbReference>
<dbReference type="STRING" id="2074.BG845_06374"/>
<dbReference type="AlphaFoldDB" id="A0A1Y2MIU7"/>
<proteinExistence type="predicted"/>
<organism evidence="2 3">
    <name type="scientific">Pseudonocardia autotrophica</name>
    <name type="common">Amycolata autotrophica</name>
    <name type="synonym">Nocardia autotrophica</name>
    <dbReference type="NCBI Taxonomy" id="2074"/>
    <lineage>
        <taxon>Bacteria</taxon>
        <taxon>Bacillati</taxon>
        <taxon>Actinomycetota</taxon>
        <taxon>Actinomycetes</taxon>
        <taxon>Pseudonocardiales</taxon>
        <taxon>Pseudonocardiaceae</taxon>
        <taxon>Pseudonocardia</taxon>
    </lineage>
</organism>
<feature type="region of interest" description="Disordered" evidence="1">
    <location>
        <begin position="205"/>
        <end position="227"/>
    </location>
</feature>
<sequence length="227" mass="24119">MSGPSHPAHPDPGSAEAGGALAGLAREVEVLRRQVAELEPLPGQVGELGRLVGQLSEALAAVTARRRVPAAPSWLTAPTDTGEITALLEELCVWVESVFLRYPDGAKVLAECWLWHPDVVEELLWLMYAWCAAYQGPAASVGAAGDWHDRQRPGVVARLRKSVGSCSIETHQTRPGWNTPPGTPVTVPGVEHTELIARWWAGSRDCAPPEPTAPTTAPAGPVGGERS</sequence>
<dbReference type="RefSeq" id="WP_085916443.1">
    <property type="nucleotide sequence ID" value="NZ_AP018920.1"/>
</dbReference>
<evidence type="ECO:0000313" key="2">
    <source>
        <dbReference type="EMBL" id="OSY34991.1"/>
    </source>
</evidence>
<evidence type="ECO:0000256" key="1">
    <source>
        <dbReference type="SAM" id="MobiDB-lite"/>
    </source>
</evidence>